<dbReference type="PANTHER" id="PTHR42754">
    <property type="entry name" value="ENDOGLUCANASE"/>
    <property type="match status" value="1"/>
</dbReference>
<dbReference type="PANTHER" id="PTHR42754:SF1">
    <property type="entry name" value="LIPOPROTEIN"/>
    <property type="match status" value="1"/>
</dbReference>
<dbReference type="SUPFAM" id="SSF49373">
    <property type="entry name" value="Invasin/intimin cell-adhesion fragments"/>
    <property type="match status" value="2"/>
</dbReference>
<dbReference type="OrthoDB" id="9811934at2"/>
<gene>
    <name evidence="3" type="ORF">FRY98_24120</name>
</gene>
<dbReference type="SMART" id="SM00635">
    <property type="entry name" value="BID_2"/>
    <property type="match status" value="2"/>
</dbReference>
<dbReference type="EMBL" id="VSDO01000005">
    <property type="protein sequence ID" value="TYA10862.1"/>
    <property type="molecule type" value="Genomic_DNA"/>
</dbReference>
<name>A0A5D0CMG3_9BACL</name>
<proteinExistence type="predicted"/>
<evidence type="ECO:0000256" key="1">
    <source>
        <dbReference type="SAM" id="SignalP"/>
    </source>
</evidence>
<evidence type="ECO:0000259" key="2">
    <source>
        <dbReference type="SMART" id="SM00635"/>
    </source>
</evidence>
<keyword evidence="4" id="KW-1185">Reference proteome</keyword>
<reference evidence="3 4" key="1">
    <citation type="submission" date="2019-08" db="EMBL/GenBank/DDBJ databases">
        <title>Genome sequencing of Paenibacillus faecis DSM 23593(T).</title>
        <authorList>
            <person name="Kook J.-K."/>
            <person name="Park S.-N."/>
            <person name="Lim Y.K."/>
        </authorList>
    </citation>
    <scope>NUCLEOTIDE SEQUENCE [LARGE SCALE GENOMIC DNA]</scope>
    <source>
        <strain evidence="3 4">DSM 23593</strain>
    </source>
</reference>
<dbReference type="Gene3D" id="2.60.40.1080">
    <property type="match status" value="2"/>
</dbReference>
<dbReference type="Proteomes" id="UP000325218">
    <property type="component" value="Unassembled WGS sequence"/>
</dbReference>
<feature type="chain" id="PRO_5022778562" description="BIG2 domain-containing protein" evidence="1">
    <location>
        <begin position="29"/>
        <end position="598"/>
    </location>
</feature>
<keyword evidence="1" id="KW-0732">Signal</keyword>
<dbReference type="InterPro" id="IPR011047">
    <property type="entry name" value="Quinoprotein_ADH-like_sf"/>
</dbReference>
<organism evidence="3 4">
    <name type="scientific">Paenibacillus faecis</name>
    <dbReference type="NCBI Taxonomy" id="862114"/>
    <lineage>
        <taxon>Bacteria</taxon>
        <taxon>Bacillati</taxon>
        <taxon>Bacillota</taxon>
        <taxon>Bacilli</taxon>
        <taxon>Bacillales</taxon>
        <taxon>Paenibacillaceae</taxon>
        <taxon>Paenibacillus</taxon>
    </lineage>
</organism>
<comment type="caution">
    <text evidence="3">The sequence shown here is derived from an EMBL/GenBank/DDBJ whole genome shotgun (WGS) entry which is preliminary data.</text>
</comment>
<protein>
    <recommendedName>
        <fullName evidence="2">BIG2 domain-containing protein</fullName>
    </recommendedName>
</protein>
<evidence type="ECO:0000313" key="4">
    <source>
        <dbReference type="Proteomes" id="UP000325218"/>
    </source>
</evidence>
<dbReference type="AlphaFoldDB" id="A0A5D0CMG3"/>
<sequence>MRKYLYKPFVVMLSSVLLWTGWSGSGHAAAPEEAASVQWSHELEGIDVSKTDAKGSAVTVTSDGGYVFVGYRGSSLTEKGASHVVKVNGNGEIVWKNDIDVLDQHGDYSTNRAFAVTETSDGSLLIAGEQIRKDIDRKRRAVPFVFKLSPDGELLWKKNYPDLSYYTQRAELIQKTSDGGAIIGGGARTDNWYPTHTFLLKINADGDVAWYETYSFGFYTYFHNMVVTPDDGVIVTGEKVNSRWGPYSHRFITKFGPNGDQEWEKMKETDEIRAVLPSEDGTFLLTRYNSEEERYYLQKMTETGDILWEKVSDALSASAIGDIVQAQPMEDGFAVISNQSTEYAGKSYKYKVTLTDDNAIPIKKYLFGTHELYISKGGISLDDRGLVYTGTLLTKTETGSKTTFPLAKIAVPGQAPTNPKFSKLRFQTDKLYLAVGQAVHSVVEAVYSDATVTDVTYSSSYNSQDPGIAKADPLGNITGISPGTTVIKATFSGLQASVTVEVTEGQTGPGRFFLDSDEYSLSVGTELDIAAFYTDETGLTSKVTEDTVFAVDDPAVAAVDEYGNIRGISPGVTQITAAFNGHIYRASVWVVRPYTPVH</sequence>
<dbReference type="SUPFAM" id="SSF50998">
    <property type="entry name" value="Quinoprotein alcohol dehydrogenase-like"/>
    <property type="match status" value="1"/>
</dbReference>
<dbReference type="InterPro" id="IPR008964">
    <property type="entry name" value="Invasin/intimin_cell_adhesion"/>
</dbReference>
<feature type="domain" description="BIG2" evidence="2">
    <location>
        <begin position="420"/>
        <end position="501"/>
    </location>
</feature>
<feature type="domain" description="BIG2" evidence="2">
    <location>
        <begin position="508"/>
        <end position="589"/>
    </location>
</feature>
<evidence type="ECO:0000313" key="3">
    <source>
        <dbReference type="EMBL" id="TYA10862.1"/>
    </source>
</evidence>
<accession>A0A5D0CMG3</accession>
<dbReference type="RefSeq" id="WP_148456933.1">
    <property type="nucleotide sequence ID" value="NZ_VSDO01000005.1"/>
</dbReference>
<feature type="signal peptide" evidence="1">
    <location>
        <begin position="1"/>
        <end position="28"/>
    </location>
</feature>
<dbReference type="InterPro" id="IPR003343">
    <property type="entry name" value="Big_2"/>
</dbReference>